<protein>
    <recommendedName>
        <fullName evidence="4">S12</fullName>
    </recommendedName>
</protein>
<evidence type="ECO:0000256" key="4">
    <source>
        <dbReference type="ARBA" id="ARBA00077543"/>
    </source>
</evidence>
<comment type="caution">
    <text evidence="5">The sequence shown here is derived from an EMBL/GenBank/DDBJ whole genome shotgun (WGS) entry which is preliminary data.</text>
</comment>
<organism evidence="5 6">
    <name type="scientific">Eruca vesicaria subsp. sativa</name>
    <name type="common">Garden rocket</name>
    <name type="synonym">Eruca sativa</name>
    <dbReference type="NCBI Taxonomy" id="29727"/>
    <lineage>
        <taxon>Eukaryota</taxon>
        <taxon>Viridiplantae</taxon>
        <taxon>Streptophyta</taxon>
        <taxon>Embryophyta</taxon>
        <taxon>Tracheophyta</taxon>
        <taxon>Spermatophyta</taxon>
        <taxon>Magnoliopsida</taxon>
        <taxon>eudicotyledons</taxon>
        <taxon>Gunneridae</taxon>
        <taxon>Pentapetalae</taxon>
        <taxon>rosids</taxon>
        <taxon>malvids</taxon>
        <taxon>Brassicales</taxon>
        <taxon>Brassicaceae</taxon>
        <taxon>Brassiceae</taxon>
        <taxon>Eruca</taxon>
    </lineage>
</organism>
<dbReference type="Proteomes" id="UP001642260">
    <property type="component" value="Unassembled WGS sequence"/>
</dbReference>
<reference evidence="5 6" key="1">
    <citation type="submission" date="2022-03" db="EMBL/GenBank/DDBJ databases">
        <authorList>
            <person name="Macdonald S."/>
            <person name="Ahmed S."/>
            <person name="Newling K."/>
        </authorList>
    </citation>
    <scope>NUCLEOTIDE SEQUENCE [LARGE SCALE GENOMIC DNA]</scope>
</reference>
<keyword evidence="6" id="KW-1185">Reference proteome</keyword>
<dbReference type="SUPFAM" id="SSF50249">
    <property type="entry name" value="Nucleic acid-binding proteins"/>
    <property type="match status" value="1"/>
</dbReference>
<name>A0ABC8JTY6_ERUVS</name>
<dbReference type="GO" id="GO:0005840">
    <property type="term" value="C:ribosome"/>
    <property type="evidence" value="ECO:0007669"/>
    <property type="project" value="UniProtKB-KW"/>
</dbReference>
<keyword evidence="2" id="KW-0689">Ribosomal protein</keyword>
<proteinExistence type="inferred from homology"/>
<sequence>MQSHSVHHASGIAAKQPNSAIRKCDRVQLIKNGNMIVAFVFNDGFMNYIEENDEVLLDLGVKVMLWVQGRQGFWCFTFGPIQGEEGEAKILIY</sequence>
<gene>
    <name evidence="5" type="ORF">ERUC_LOCUS14772</name>
</gene>
<dbReference type="Gene3D" id="2.40.50.140">
    <property type="entry name" value="Nucleic acid-binding proteins"/>
    <property type="match status" value="1"/>
</dbReference>
<dbReference type="InterPro" id="IPR012340">
    <property type="entry name" value="NA-bd_OB-fold"/>
</dbReference>
<keyword evidence="3" id="KW-0687">Ribonucleoprotein</keyword>
<comment type="similarity">
    <text evidence="1">Belongs to the universal ribosomal protein uS12 family.</text>
</comment>
<dbReference type="FunFam" id="2.40.50.140:FF:000007">
    <property type="entry name" value="40S ribosomal protein S23"/>
    <property type="match status" value="1"/>
</dbReference>
<dbReference type="Pfam" id="PF00164">
    <property type="entry name" value="Ribosom_S12_S23"/>
    <property type="match status" value="1"/>
</dbReference>
<accession>A0ABC8JTY6</accession>
<evidence type="ECO:0000256" key="2">
    <source>
        <dbReference type="ARBA" id="ARBA00022980"/>
    </source>
</evidence>
<evidence type="ECO:0000313" key="6">
    <source>
        <dbReference type="Proteomes" id="UP001642260"/>
    </source>
</evidence>
<dbReference type="PROSITE" id="PS00055">
    <property type="entry name" value="RIBOSOMAL_S12"/>
    <property type="match status" value="1"/>
</dbReference>
<dbReference type="AlphaFoldDB" id="A0ABC8JTY6"/>
<evidence type="ECO:0000256" key="3">
    <source>
        <dbReference type="ARBA" id="ARBA00023274"/>
    </source>
</evidence>
<dbReference type="GO" id="GO:1990904">
    <property type="term" value="C:ribonucleoprotein complex"/>
    <property type="evidence" value="ECO:0007669"/>
    <property type="project" value="UniProtKB-KW"/>
</dbReference>
<dbReference type="PANTHER" id="PTHR11652">
    <property type="entry name" value="30S RIBOSOMAL PROTEIN S12 FAMILY MEMBER"/>
    <property type="match status" value="1"/>
</dbReference>
<evidence type="ECO:0000256" key="1">
    <source>
        <dbReference type="ARBA" id="ARBA00005657"/>
    </source>
</evidence>
<evidence type="ECO:0000313" key="5">
    <source>
        <dbReference type="EMBL" id="CAH8338029.1"/>
    </source>
</evidence>
<dbReference type="InterPro" id="IPR006032">
    <property type="entry name" value="Ribosomal_uS12"/>
</dbReference>
<dbReference type="EMBL" id="CAKOAT010139487">
    <property type="protein sequence ID" value="CAH8338029.1"/>
    <property type="molecule type" value="Genomic_DNA"/>
</dbReference>